<dbReference type="OrthoDB" id="9810860at2"/>
<evidence type="ECO:0000256" key="2">
    <source>
        <dbReference type="ARBA" id="ARBA00022692"/>
    </source>
</evidence>
<protein>
    <submittedName>
        <fullName evidence="7">Sodium:proton exchanger</fullName>
    </submittedName>
</protein>
<dbReference type="GO" id="GO:0036376">
    <property type="term" value="P:sodium ion export across plasma membrane"/>
    <property type="evidence" value="ECO:0007669"/>
    <property type="project" value="InterPro"/>
</dbReference>
<evidence type="ECO:0000256" key="5">
    <source>
        <dbReference type="SAM" id="Phobius"/>
    </source>
</evidence>
<name>A0A0C1NGC8_9CYAN</name>
<evidence type="ECO:0000313" key="7">
    <source>
        <dbReference type="EMBL" id="KIE13932.1"/>
    </source>
</evidence>
<feature type="transmembrane region" description="Helical" evidence="5">
    <location>
        <begin position="287"/>
        <end position="307"/>
    </location>
</feature>
<dbReference type="GO" id="GO:0120029">
    <property type="term" value="P:proton export across plasma membrane"/>
    <property type="evidence" value="ECO:0007669"/>
    <property type="project" value="InterPro"/>
</dbReference>
<evidence type="ECO:0000259" key="6">
    <source>
        <dbReference type="Pfam" id="PF00999"/>
    </source>
</evidence>
<feature type="transmembrane region" description="Helical" evidence="5">
    <location>
        <begin position="37"/>
        <end position="56"/>
    </location>
</feature>
<comment type="subcellular location">
    <subcellularLocation>
        <location evidence="1">Membrane</location>
        <topology evidence="1">Multi-pass membrane protein</topology>
    </subcellularLocation>
</comment>
<dbReference type="PANTHER" id="PTHR31382:SF1">
    <property type="entry name" value="SODIUM ION_PROTON EXCHANGER (EUROFUNG)"/>
    <property type="match status" value="1"/>
</dbReference>
<dbReference type="PANTHER" id="PTHR31382">
    <property type="entry name" value="NA(+)/H(+) ANTIPORTER"/>
    <property type="match status" value="1"/>
</dbReference>
<evidence type="ECO:0000256" key="1">
    <source>
        <dbReference type="ARBA" id="ARBA00004141"/>
    </source>
</evidence>
<feature type="transmembrane region" description="Helical" evidence="5">
    <location>
        <begin position="195"/>
        <end position="216"/>
    </location>
</feature>
<proteinExistence type="predicted"/>
<dbReference type="Gene3D" id="1.20.1530.20">
    <property type="match status" value="1"/>
</dbReference>
<dbReference type="InterPro" id="IPR038770">
    <property type="entry name" value="Na+/solute_symporter_sf"/>
</dbReference>
<evidence type="ECO:0000256" key="3">
    <source>
        <dbReference type="ARBA" id="ARBA00022989"/>
    </source>
</evidence>
<dbReference type="InterPro" id="IPR004712">
    <property type="entry name" value="Na+/H+_antiporter_fungi"/>
</dbReference>
<dbReference type="EMBL" id="JHEG02000001">
    <property type="protein sequence ID" value="KIE13932.1"/>
    <property type="molecule type" value="Genomic_DNA"/>
</dbReference>
<gene>
    <name evidence="7" type="ORF">DA73_0200800</name>
</gene>
<evidence type="ECO:0000256" key="4">
    <source>
        <dbReference type="ARBA" id="ARBA00023136"/>
    </source>
</evidence>
<feature type="transmembrane region" description="Helical" evidence="5">
    <location>
        <begin position="259"/>
        <end position="275"/>
    </location>
</feature>
<keyword evidence="4 5" id="KW-0472">Membrane</keyword>
<dbReference type="InterPro" id="IPR006153">
    <property type="entry name" value="Cation/H_exchanger_TM"/>
</dbReference>
<dbReference type="STRING" id="1479485.DA73_0200800"/>
<feature type="transmembrane region" description="Helical" evidence="5">
    <location>
        <begin position="6"/>
        <end position="25"/>
    </location>
</feature>
<keyword evidence="2 5" id="KW-0812">Transmembrane</keyword>
<keyword evidence="3 5" id="KW-1133">Transmembrane helix</keyword>
<feature type="transmembrane region" description="Helical" evidence="5">
    <location>
        <begin position="236"/>
        <end position="253"/>
    </location>
</feature>
<dbReference type="AlphaFoldDB" id="A0A0C1NGC8"/>
<feature type="transmembrane region" description="Helical" evidence="5">
    <location>
        <begin position="96"/>
        <end position="119"/>
    </location>
</feature>
<feature type="transmembrane region" description="Helical" evidence="5">
    <location>
        <begin position="378"/>
        <end position="398"/>
    </location>
</feature>
<feature type="transmembrane region" description="Helical" evidence="5">
    <location>
        <begin position="313"/>
        <end position="337"/>
    </location>
</feature>
<dbReference type="GO" id="GO:0015385">
    <property type="term" value="F:sodium:proton antiporter activity"/>
    <property type="evidence" value="ECO:0007669"/>
    <property type="project" value="InterPro"/>
</dbReference>
<accession>A0A0C1NGC8</accession>
<comment type="caution">
    <text evidence="7">The sequence shown here is derived from an EMBL/GenBank/DDBJ whole genome shotgun (WGS) entry which is preliminary data.</text>
</comment>
<dbReference type="Pfam" id="PF00999">
    <property type="entry name" value="Na_H_Exchanger"/>
    <property type="match status" value="1"/>
</dbReference>
<dbReference type="GO" id="GO:0042391">
    <property type="term" value="P:regulation of membrane potential"/>
    <property type="evidence" value="ECO:0007669"/>
    <property type="project" value="InterPro"/>
</dbReference>
<dbReference type="GO" id="GO:0005886">
    <property type="term" value="C:plasma membrane"/>
    <property type="evidence" value="ECO:0007669"/>
    <property type="project" value="InterPro"/>
</dbReference>
<organism evidence="7">
    <name type="scientific">Tolypothrix bouteillei VB521301</name>
    <dbReference type="NCBI Taxonomy" id="1479485"/>
    <lineage>
        <taxon>Bacteria</taxon>
        <taxon>Bacillati</taxon>
        <taxon>Cyanobacteriota</taxon>
        <taxon>Cyanophyceae</taxon>
        <taxon>Nostocales</taxon>
        <taxon>Tolypothrichaceae</taxon>
        <taxon>Tolypothrix</taxon>
    </lineage>
</organism>
<feature type="domain" description="Cation/H+ exchanger transmembrane" evidence="6">
    <location>
        <begin position="29"/>
        <end position="402"/>
    </location>
</feature>
<reference evidence="7" key="1">
    <citation type="journal article" date="2015" name="Genome Announc.">
        <title>Draft Genome Sequence of Tolypothrix boutellei Strain VB521301.</title>
        <authorList>
            <person name="Chandrababunaidu M.M."/>
            <person name="Singh D."/>
            <person name="Sen D."/>
            <person name="Bhan S."/>
            <person name="Das S."/>
            <person name="Gupta A."/>
            <person name="Adhikary S.P."/>
            <person name="Tripathy S."/>
        </authorList>
    </citation>
    <scope>NUCLEOTIDE SEQUENCE</scope>
    <source>
        <strain evidence="7">VB521301</strain>
    </source>
</reference>
<feature type="transmembrane region" description="Helical" evidence="5">
    <location>
        <begin position="349"/>
        <end position="366"/>
    </location>
</feature>
<feature type="transmembrane region" description="Helical" evidence="5">
    <location>
        <begin position="68"/>
        <end position="84"/>
    </location>
</feature>
<sequence>MDELNILITAIGAIVLFLGLLSDYFRRHWWTSDPLTTLLLGILLGPIALGLVDPSAWGLPKEHILEQTARFTLAIGLMGVALRLPKGYFFRNWRPLAVLLGLVMPAMWVVSGLLVYWILKIPFWEAMLVGAAITPTDPIVSTSIVTGVVAEDNLPARLRHIISAESGANDGLAYPFVLLSILMLKRSPTEALPHWFFHVVLWEVGGSVVFGALLGYVAGRLLKLAERKKTIEHSSFLAYSIALSLTVLGAGKLIGTDGILAVFIAGLAFGDVVGGQQRAEEDNIQEAINRFFTLPIFILLGLTIPWQQWWSMGWWNLVLLLVAVLLLRRLPAILLLNRLIKPIKNIPEALFTGWFGPIGVAAIFYSGYSLRRTEVEEVWLVCSLMICASIVAQGLSATPLTKLYGRYKNNYSSQVNRQQASE</sequence>